<evidence type="ECO:0000256" key="3">
    <source>
        <dbReference type="ARBA" id="ARBA00022801"/>
    </source>
</evidence>
<evidence type="ECO:0000256" key="4">
    <source>
        <dbReference type="ARBA" id="ARBA00022989"/>
    </source>
</evidence>
<dbReference type="GO" id="GO:0006672">
    <property type="term" value="P:ceramide metabolic process"/>
    <property type="evidence" value="ECO:0007669"/>
    <property type="project" value="InterPro"/>
</dbReference>
<evidence type="ECO:0000256" key="5">
    <source>
        <dbReference type="ARBA" id="ARBA00023136"/>
    </source>
</evidence>
<reference evidence="7" key="1">
    <citation type="submission" date="2018-06" db="EMBL/GenBank/DDBJ databases">
        <authorList>
            <person name="Zhirakovskaya E."/>
        </authorList>
    </citation>
    <scope>NUCLEOTIDE SEQUENCE</scope>
</reference>
<evidence type="ECO:0000313" key="7">
    <source>
        <dbReference type="EMBL" id="VAX01987.1"/>
    </source>
</evidence>
<evidence type="ECO:0000256" key="2">
    <source>
        <dbReference type="ARBA" id="ARBA00022692"/>
    </source>
</evidence>
<feature type="transmembrane region" description="Helical" evidence="6">
    <location>
        <begin position="174"/>
        <end position="193"/>
    </location>
</feature>
<proteinExistence type="predicted"/>
<keyword evidence="5 6" id="KW-0472">Membrane</keyword>
<gene>
    <name evidence="7" type="ORF">MNBD_GAMMA22-2594</name>
</gene>
<evidence type="ECO:0000256" key="1">
    <source>
        <dbReference type="ARBA" id="ARBA00004141"/>
    </source>
</evidence>
<dbReference type="PANTHER" id="PTHR34368:SF1">
    <property type="entry name" value="OS01G0962200 PROTEIN"/>
    <property type="match status" value="1"/>
</dbReference>
<feature type="transmembrane region" description="Helical" evidence="6">
    <location>
        <begin position="52"/>
        <end position="73"/>
    </location>
</feature>
<accession>A0A3B1BAD4</accession>
<evidence type="ECO:0000256" key="6">
    <source>
        <dbReference type="SAM" id="Phobius"/>
    </source>
</evidence>
<dbReference type="PANTHER" id="PTHR34368">
    <property type="entry name" value="OS01G0962200 PROTEIN"/>
    <property type="match status" value="1"/>
</dbReference>
<name>A0A3B1BAD4_9ZZZZ</name>
<feature type="transmembrane region" description="Helical" evidence="6">
    <location>
        <begin position="12"/>
        <end position="32"/>
    </location>
</feature>
<keyword evidence="3" id="KW-0378">Hydrolase</keyword>
<keyword evidence="2 6" id="KW-0812">Transmembrane</keyword>
<feature type="transmembrane region" description="Helical" evidence="6">
    <location>
        <begin position="234"/>
        <end position="251"/>
    </location>
</feature>
<feature type="transmembrane region" description="Helical" evidence="6">
    <location>
        <begin position="120"/>
        <end position="138"/>
    </location>
</feature>
<dbReference type="InterPro" id="IPR008901">
    <property type="entry name" value="ACER"/>
</dbReference>
<dbReference type="Pfam" id="PF05875">
    <property type="entry name" value="Ceramidase"/>
    <property type="match status" value="1"/>
</dbReference>
<feature type="transmembrane region" description="Helical" evidence="6">
    <location>
        <begin position="85"/>
        <end position="108"/>
    </location>
</feature>
<dbReference type="AlphaFoldDB" id="A0A3B1BAD4"/>
<dbReference type="GO" id="GO:0016811">
    <property type="term" value="F:hydrolase activity, acting on carbon-nitrogen (but not peptide) bonds, in linear amides"/>
    <property type="evidence" value="ECO:0007669"/>
    <property type="project" value="InterPro"/>
</dbReference>
<keyword evidence="4 6" id="KW-1133">Transmembrane helix</keyword>
<sequence length="261" mass="30025">MIKDKNHFQLKMGLLSLISAIVIIGVFLIPAMKQDLSYHQFSDQRFLLGIPNLLNVISNLAFFIIGLFGLIYLKTDKNAAVLASIRFNYSVFYFGVLLVALGSGYYHLTPTNSSLVWDRLPMTVAFMAFFSIIISEFISEKLGELVFIPLIIIGLLSIWYWNYTEQNNIGDLRLYVLVQFLPMLLIPLIMLMFQSCFSHAKLYWYFLAMYGLAKIAETYDAAIYDYFQFISGHSIKHILASFGCIIFYIQVKKRYLIKGKS</sequence>
<dbReference type="GO" id="GO:0016020">
    <property type="term" value="C:membrane"/>
    <property type="evidence" value="ECO:0007669"/>
    <property type="project" value="UniProtKB-SubCell"/>
</dbReference>
<dbReference type="EMBL" id="UOFS01000051">
    <property type="protein sequence ID" value="VAX01987.1"/>
    <property type="molecule type" value="Genomic_DNA"/>
</dbReference>
<feature type="transmembrane region" description="Helical" evidence="6">
    <location>
        <begin position="202"/>
        <end position="222"/>
    </location>
</feature>
<feature type="transmembrane region" description="Helical" evidence="6">
    <location>
        <begin position="145"/>
        <end position="162"/>
    </location>
</feature>
<organism evidence="7">
    <name type="scientific">hydrothermal vent metagenome</name>
    <dbReference type="NCBI Taxonomy" id="652676"/>
    <lineage>
        <taxon>unclassified sequences</taxon>
        <taxon>metagenomes</taxon>
        <taxon>ecological metagenomes</taxon>
    </lineage>
</organism>
<comment type="subcellular location">
    <subcellularLocation>
        <location evidence="1">Membrane</location>
        <topology evidence="1">Multi-pass membrane protein</topology>
    </subcellularLocation>
</comment>
<protein>
    <submittedName>
        <fullName evidence="7">Expressed protein</fullName>
    </submittedName>
</protein>